<proteinExistence type="predicted"/>
<dbReference type="GO" id="GO:0000287">
    <property type="term" value="F:magnesium ion binding"/>
    <property type="evidence" value="ECO:0007669"/>
    <property type="project" value="TreeGrafter"/>
</dbReference>
<dbReference type="Pfam" id="PF13207">
    <property type="entry name" value="AAA_17"/>
    <property type="match status" value="1"/>
</dbReference>
<evidence type="ECO:0000313" key="2">
    <source>
        <dbReference type="EMBL" id="CBX98538.1"/>
    </source>
</evidence>
<keyword evidence="3" id="KW-1185">Reference proteome</keyword>
<dbReference type="Gene3D" id="3.40.50.2020">
    <property type="match status" value="1"/>
</dbReference>
<dbReference type="VEuPathDB" id="FungiDB:LEMA_P077770.1"/>
<dbReference type="InterPro" id="IPR027417">
    <property type="entry name" value="P-loop_NTPase"/>
</dbReference>
<dbReference type="Gene3D" id="3.40.50.1000">
    <property type="entry name" value="HAD superfamily/HAD-like"/>
    <property type="match status" value="1"/>
</dbReference>
<sequence>MNPINPASDSGGSWDEAAISAKLKGPKVIGIYGIPGSGKTTLLAELSKVLYAERYSFYEGSEIIAQQIPGGLAAFQKLDDERKRDLRQLAIKKVYNDCVESRKTAIVTGHFMFWTENDSLGNVVCTESDMATYTHIVYLNVPPEIIEKRCSKDARRQRKLSSVNHLSKWQQAELDRLSPLCHKHGIFLSVVSIDQILQGKVQELIHDFDNYDEEYNDDHTMDELDEVVFHHLGQAETVMVIDGDRTITSQDTGKMFWEIVPAHGPHCKQGASPLKELFGGPLGYSYTAFRQATLLHEEVADDETYENVCQQVASATIIHSEFLSLLQLVKDLPRVGAIIVSCGHRRIWEIVLEKANLQETVAVMAGGRIVDKLVVTAATKAKIVTELQRKHHKRVWAFGDSPLDMKMLQAADHAVVVVTEEGTRSKSMEAALANAIENEALCALQVVLPSSAPPRLDTRRLPLVDITKLDFVNALLARTEQPTELAISTAAQTASKLLATPMRDAAVQGPSLRKAHQRTGWYLAHELVSRIIGLQPCPISHVLGRPTSGFQLANEHQTTIVSLMRGGDPMALGVNEAFPRASYVHVKVPEDLQSHHLDGQAQVILVDSVVNTGKSVIECIGAIRSHRPEIRIVIVAGVVQAQCLHRDSIMYKALSADRRVDIVALRVSETKFTGSGTTDTGNRLFNTTHLA</sequence>
<dbReference type="InterPro" id="IPR029057">
    <property type="entry name" value="PRTase-like"/>
</dbReference>
<dbReference type="InParanoid" id="E5A4J0"/>
<dbReference type="eggNOG" id="ENOG502SH5I">
    <property type="taxonomic scope" value="Eukaryota"/>
</dbReference>
<dbReference type="Pfam" id="PF14681">
    <property type="entry name" value="UPRTase"/>
    <property type="match status" value="1"/>
</dbReference>
<gene>
    <name evidence="2" type="ORF">LEMA_P077770.1</name>
</gene>
<name>E5A4J0_LEPMJ</name>
<dbReference type="GeneID" id="13286885"/>
<dbReference type="OrthoDB" id="5416609at2759"/>
<dbReference type="Pfam" id="PF12710">
    <property type="entry name" value="HAD"/>
    <property type="match status" value="1"/>
</dbReference>
<dbReference type="InterPro" id="IPR036412">
    <property type="entry name" value="HAD-like_sf"/>
</dbReference>
<dbReference type="STRING" id="985895.E5A4J0"/>
<dbReference type="AlphaFoldDB" id="E5A4J0"/>
<dbReference type="InterPro" id="IPR050582">
    <property type="entry name" value="HAD-like_SerB"/>
</dbReference>
<evidence type="ECO:0000313" key="3">
    <source>
        <dbReference type="Proteomes" id="UP000002668"/>
    </source>
</evidence>
<dbReference type="SUPFAM" id="SSF53271">
    <property type="entry name" value="PRTase-like"/>
    <property type="match status" value="1"/>
</dbReference>
<dbReference type="Proteomes" id="UP000002668">
    <property type="component" value="Genome"/>
</dbReference>
<dbReference type="HOGENOM" id="CLU_012235_1_0_1"/>
<feature type="domain" description="Phosphoribosyltransferase" evidence="1">
    <location>
        <begin position="494"/>
        <end position="687"/>
    </location>
</feature>
<dbReference type="SUPFAM" id="SSF56784">
    <property type="entry name" value="HAD-like"/>
    <property type="match status" value="1"/>
</dbReference>
<dbReference type="GO" id="GO:0036424">
    <property type="term" value="F:L-phosphoserine phosphatase activity"/>
    <property type="evidence" value="ECO:0007669"/>
    <property type="project" value="TreeGrafter"/>
</dbReference>
<dbReference type="RefSeq" id="XP_003842017.1">
    <property type="nucleotide sequence ID" value="XM_003841969.1"/>
</dbReference>
<accession>E5A4J0</accession>
<dbReference type="InterPro" id="IPR023214">
    <property type="entry name" value="HAD_sf"/>
</dbReference>
<dbReference type="SUPFAM" id="SSF52540">
    <property type="entry name" value="P-loop containing nucleoside triphosphate hydrolases"/>
    <property type="match status" value="1"/>
</dbReference>
<dbReference type="GO" id="GO:0006564">
    <property type="term" value="P:L-serine biosynthetic process"/>
    <property type="evidence" value="ECO:0007669"/>
    <property type="project" value="TreeGrafter"/>
</dbReference>
<dbReference type="EMBL" id="FP929134">
    <property type="protein sequence ID" value="CBX98538.1"/>
    <property type="molecule type" value="Genomic_DNA"/>
</dbReference>
<dbReference type="Gene3D" id="3.40.50.300">
    <property type="entry name" value="P-loop containing nucleotide triphosphate hydrolases"/>
    <property type="match status" value="1"/>
</dbReference>
<dbReference type="PANTHER" id="PTHR43344:SF20">
    <property type="entry name" value="URACIL PHOSPHORIBOSYLTRANSFERASE"/>
    <property type="match status" value="1"/>
</dbReference>
<protein>
    <recommendedName>
        <fullName evidence="1">Phosphoribosyltransferase domain-containing protein</fullName>
    </recommendedName>
</protein>
<dbReference type="InterPro" id="IPR000836">
    <property type="entry name" value="PRTase_dom"/>
</dbReference>
<dbReference type="PANTHER" id="PTHR43344">
    <property type="entry name" value="PHOSPHOSERINE PHOSPHATASE"/>
    <property type="match status" value="1"/>
</dbReference>
<dbReference type="OMA" id="GHFMFWP"/>
<organism evidence="3">
    <name type="scientific">Leptosphaeria maculans (strain JN3 / isolate v23.1.3 / race Av1-4-5-6-7-8)</name>
    <name type="common">Blackleg fungus</name>
    <name type="synonym">Phoma lingam</name>
    <dbReference type="NCBI Taxonomy" id="985895"/>
    <lineage>
        <taxon>Eukaryota</taxon>
        <taxon>Fungi</taxon>
        <taxon>Dikarya</taxon>
        <taxon>Ascomycota</taxon>
        <taxon>Pezizomycotina</taxon>
        <taxon>Dothideomycetes</taxon>
        <taxon>Pleosporomycetidae</taxon>
        <taxon>Pleosporales</taxon>
        <taxon>Pleosporineae</taxon>
        <taxon>Leptosphaeriaceae</taxon>
        <taxon>Plenodomus</taxon>
        <taxon>Plenodomus lingam/Leptosphaeria maculans species complex</taxon>
    </lineage>
</organism>
<evidence type="ECO:0000259" key="1">
    <source>
        <dbReference type="Pfam" id="PF14681"/>
    </source>
</evidence>
<dbReference type="CDD" id="cd06223">
    <property type="entry name" value="PRTases_typeI"/>
    <property type="match status" value="1"/>
</dbReference>
<reference evidence="3" key="1">
    <citation type="journal article" date="2011" name="Nat. Commun.">
        <title>Effector diversification within compartments of the Leptosphaeria maculans genome affected by Repeat-Induced Point mutations.</title>
        <authorList>
            <person name="Rouxel T."/>
            <person name="Grandaubert J."/>
            <person name="Hane J.K."/>
            <person name="Hoede C."/>
            <person name="van de Wouw A.P."/>
            <person name="Couloux A."/>
            <person name="Dominguez V."/>
            <person name="Anthouard V."/>
            <person name="Bally P."/>
            <person name="Bourras S."/>
            <person name="Cozijnsen A.J."/>
            <person name="Ciuffetti L.M."/>
            <person name="Degrave A."/>
            <person name="Dilmaghani A."/>
            <person name="Duret L."/>
            <person name="Fudal I."/>
            <person name="Goodwin S.B."/>
            <person name="Gout L."/>
            <person name="Glaser N."/>
            <person name="Linglin J."/>
            <person name="Kema G.H.J."/>
            <person name="Lapalu N."/>
            <person name="Lawrence C.B."/>
            <person name="May K."/>
            <person name="Meyer M."/>
            <person name="Ollivier B."/>
            <person name="Poulain J."/>
            <person name="Schoch C.L."/>
            <person name="Simon A."/>
            <person name="Spatafora J.W."/>
            <person name="Stachowiak A."/>
            <person name="Turgeon B.G."/>
            <person name="Tyler B.M."/>
            <person name="Vincent D."/>
            <person name="Weissenbach J."/>
            <person name="Amselem J."/>
            <person name="Quesneville H."/>
            <person name="Oliver R.P."/>
            <person name="Wincker P."/>
            <person name="Balesdent M.-H."/>
            <person name="Howlett B.J."/>
        </authorList>
    </citation>
    <scope>NUCLEOTIDE SEQUENCE [LARGE SCALE GENOMIC DNA]</scope>
    <source>
        <strain evidence="3">JN3 / isolate v23.1.3 / race Av1-4-5-6-7-8</strain>
    </source>
</reference>
<dbReference type="GO" id="GO:0005737">
    <property type="term" value="C:cytoplasm"/>
    <property type="evidence" value="ECO:0007669"/>
    <property type="project" value="TreeGrafter"/>
</dbReference>